<dbReference type="Proteomes" id="UP000554482">
    <property type="component" value="Unassembled WGS sequence"/>
</dbReference>
<dbReference type="InterPro" id="IPR002885">
    <property type="entry name" value="PPR_rpt"/>
</dbReference>
<dbReference type="EMBL" id="JABWDY010011198">
    <property type="protein sequence ID" value="KAF5199996.1"/>
    <property type="molecule type" value="Genomic_DNA"/>
</dbReference>
<gene>
    <name evidence="14" type="ORF">FRX31_010416</name>
</gene>
<feature type="transmembrane region" description="Helical" evidence="13">
    <location>
        <begin position="855"/>
        <end position="876"/>
    </location>
</feature>
<keyword evidence="10" id="KW-0333">Golgi apparatus</keyword>
<keyword evidence="9 13" id="KW-1133">Transmembrane helix</keyword>
<dbReference type="PANTHER" id="PTHR47926:SF500">
    <property type="entry name" value="REPEAT-CONTAINING PROTEIN, PUTATIVE-RELATED"/>
    <property type="match status" value="1"/>
</dbReference>
<dbReference type="InterPro" id="IPR005578">
    <property type="entry name" value="Yif1_fam"/>
</dbReference>
<keyword evidence="4" id="KW-0813">Transport</keyword>
<protein>
    <submittedName>
        <fullName evidence="14">Pentatricopeptide repeat-containing protein</fullName>
    </submittedName>
</protein>
<dbReference type="GO" id="GO:0009451">
    <property type="term" value="P:RNA modification"/>
    <property type="evidence" value="ECO:0007669"/>
    <property type="project" value="InterPro"/>
</dbReference>
<dbReference type="InterPro" id="IPR046960">
    <property type="entry name" value="PPR_At4g14850-like_plant"/>
</dbReference>
<reference evidence="14 15" key="1">
    <citation type="submission" date="2020-06" db="EMBL/GenBank/DDBJ databases">
        <title>Transcriptomic and genomic resources for Thalictrum thalictroides and T. hernandezii: Facilitating candidate gene discovery in an emerging model plant lineage.</title>
        <authorList>
            <person name="Arias T."/>
            <person name="Riano-Pachon D.M."/>
            <person name="Di Stilio V.S."/>
        </authorList>
    </citation>
    <scope>NUCLEOTIDE SEQUENCE [LARGE SCALE GENOMIC DNA]</scope>
    <source>
        <strain evidence="15">cv. WT478/WT964</strain>
        <tissue evidence="14">Leaves</tissue>
    </source>
</reference>
<feature type="transmembrane region" description="Helical" evidence="13">
    <location>
        <begin position="942"/>
        <end position="960"/>
    </location>
</feature>
<keyword evidence="11 13" id="KW-0472">Membrane</keyword>
<sequence length="1002" mass="112428">MRNISSMSLPSRTLISYCYPSLAPCKLSISVSKICFSSIPNPSDYERLLKNCVINKNLALGILVHSKIVTKGLEQDSFFATKLINLYSNCGNISLAESVFDRVLNCNVFLLNAMIRGYSTIGLYRKGLDLFYQKREEGIEPDSYTFSCILKVCGLLSDLQQGKKIHNIAVECGLESDIFISNSLIAMFGRCGSVIDGVQVFDRMRKRDIVSWNSIISIYIENGFHWEAIVKVQDMVQSGLRPDPVTIVSVLSICTSVPTVREIHGYVLRNRYESTCEICNTLISMYGKYGRVEEAHHIFNKTDRADNVAWNALISSYAQNGDFEKSKRLLWEMKIRGFDADIFTYSGIISSLVQNKMPNDAMRIFSEMLNLGLVPDVITIASILPAISDIMYLDYCKQIHGYSYRNRLESDRRIRNALISAYSKCSLIQYASFVFTDTMGRDVISWSSMVVGFVQNNYFLEAHESFREMIIDKIQPNPIAITSILSAYAHLSGIRQGKEVHIWAFKYGFEDQTFVGSALIDMYAKCGNIVYSRRVFDLIMEKDTVICNSMITGYAVHGHVEKALEVFYMVKDPDQVSFIATLSACNHGGLVDEGIEIFKSMKNSGIIPRIGHYACMVDILSRSGRLEEALELVKTMPEEASVDVWGALLSASKIHSNFEVGLYCGTQLTDLSCENPGHYVMLSNILADSERWEEVEGMRRKMNDRGLKKGAGWSSIELNKGIHFFVANKKAQHPKWDTMYGDRRSLAGISRPPFNQPGPSNNVFCGAGSGILRGGLGAYGEKILDSSSEYVQSNISKYLSDPQYYFQVNGHYVRNKLKVILFPFLHRGHWTRISEPVHGRIAYKPPASDINAPDLYIPLMSFGTYLVLAGFTLGLIGKFSPEALILQFTKGLVGWFLQIMLLKVSLYLLGSGEAPLLDIVAYAGYAFTGMCVAVMGSIMWSYSNYILMPFTCLCMGVFLVKTTKRILFADLRGYDGSNQHYPLLFMVLAQFPFFFSLGILGA</sequence>
<evidence type="ECO:0000256" key="7">
    <source>
        <dbReference type="ARBA" id="ARBA00022824"/>
    </source>
</evidence>
<feature type="repeat" description="PPR" evidence="12">
    <location>
        <begin position="208"/>
        <end position="242"/>
    </location>
</feature>
<feature type="repeat" description="PPR" evidence="12">
    <location>
        <begin position="177"/>
        <end position="207"/>
    </location>
</feature>
<keyword evidence="6" id="KW-0677">Repeat</keyword>
<feature type="repeat" description="PPR" evidence="12">
    <location>
        <begin position="107"/>
        <end position="141"/>
    </location>
</feature>
<dbReference type="Pfam" id="PF13041">
    <property type="entry name" value="PPR_2"/>
    <property type="match status" value="2"/>
</dbReference>
<dbReference type="PANTHER" id="PTHR47926">
    <property type="entry name" value="PENTATRICOPEPTIDE REPEAT-CONTAINING PROTEIN"/>
    <property type="match status" value="1"/>
</dbReference>
<feature type="repeat" description="PPR" evidence="12">
    <location>
        <begin position="306"/>
        <end position="340"/>
    </location>
</feature>
<dbReference type="GO" id="GO:0015031">
    <property type="term" value="P:protein transport"/>
    <property type="evidence" value="ECO:0007669"/>
    <property type="project" value="UniProtKB-KW"/>
</dbReference>
<evidence type="ECO:0000256" key="4">
    <source>
        <dbReference type="ARBA" id="ARBA00022448"/>
    </source>
</evidence>
<keyword evidence="8" id="KW-0653">Protein transport</keyword>
<feature type="repeat" description="PPR" evidence="12">
    <location>
        <begin position="574"/>
        <end position="608"/>
    </location>
</feature>
<accession>A0A7J6WRK7</accession>
<evidence type="ECO:0000256" key="2">
    <source>
        <dbReference type="ARBA" id="ARBA00004653"/>
    </source>
</evidence>
<evidence type="ECO:0000256" key="10">
    <source>
        <dbReference type="ARBA" id="ARBA00023034"/>
    </source>
</evidence>
<evidence type="ECO:0000256" key="8">
    <source>
        <dbReference type="ARBA" id="ARBA00022927"/>
    </source>
</evidence>
<dbReference type="Pfam" id="PF20431">
    <property type="entry name" value="E_motif"/>
    <property type="match status" value="1"/>
</dbReference>
<keyword evidence="7" id="KW-0256">Endoplasmic reticulum</keyword>
<evidence type="ECO:0000256" key="6">
    <source>
        <dbReference type="ARBA" id="ARBA00022737"/>
    </source>
</evidence>
<dbReference type="Gene3D" id="1.25.40.10">
    <property type="entry name" value="Tetratricopeptide repeat domain"/>
    <property type="match status" value="5"/>
</dbReference>
<proteinExistence type="inferred from homology"/>
<dbReference type="InterPro" id="IPR011990">
    <property type="entry name" value="TPR-like_helical_dom_sf"/>
</dbReference>
<organism evidence="14 15">
    <name type="scientific">Thalictrum thalictroides</name>
    <name type="common">Rue-anemone</name>
    <name type="synonym">Anemone thalictroides</name>
    <dbReference type="NCBI Taxonomy" id="46969"/>
    <lineage>
        <taxon>Eukaryota</taxon>
        <taxon>Viridiplantae</taxon>
        <taxon>Streptophyta</taxon>
        <taxon>Embryophyta</taxon>
        <taxon>Tracheophyta</taxon>
        <taxon>Spermatophyta</taxon>
        <taxon>Magnoliopsida</taxon>
        <taxon>Ranunculales</taxon>
        <taxon>Ranunculaceae</taxon>
        <taxon>Thalictroideae</taxon>
        <taxon>Thalictrum</taxon>
    </lineage>
</organism>
<feature type="repeat" description="PPR" evidence="12">
    <location>
        <begin position="442"/>
        <end position="476"/>
    </location>
</feature>
<dbReference type="GO" id="GO:0006888">
    <property type="term" value="P:endoplasmic reticulum to Golgi vesicle-mediated transport"/>
    <property type="evidence" value="ECO:0007669"/>
    <property type="project" value="InterPro"/>
</dbReference>
<keyword evidence="5 13" id="KW-0812">Transmembrane</keyword>
<feature type="repeat" description="PPR" evidence="12">
    <location>
        <begin position="341"/>
        <end position="375"/>
    </location>
</feature>
<comment type="similarity">
    <text evidence="3">Belongs to the YIF1 family.</text>
</comment>
<evidence type="ECO:0000256" key="13">
    <source>
        <dbReference type="SAM" id="Phobius"/>
    </source>
</evidence>
<keyword evidence="15" id="KW-1185">Reference proteome</keyword>
<dbReference type="Pfam" id="PF03878">
    <property type="entry name" value="YIF1"/>
    <property type="match status" value="1"/>
</dbReference>
<dbReference type="GO" id="GO:0000139">
    <property type="term" value="C:Golgi membrane"/>
    <property type="evidence" value="ECO:0007669"/>
    <property type="project" value="UniProtKB-SubCell"/>
</dbReference>
<comment type="subcellular location">
    <subcellularLocation>
        <location evidence="1">Endoplasmic reticulum membrane</location>
        <topology evidence="1">Multi-pass membrane protein</topology>
    </subcellularLocation>
    <subcellularLocation>
        <location evidence="2">Golgi apparatus membrane</location>
        <topology evidence="2">Multi-pass membrane protein</topology>
    </subcellularLocation>
</comment>
<evidence type="ECO:0000256" key="9">
    <source>
        <dbReference type="ARBA" id="ARBA00022989"/>
    </source>
</evidence>
<dbReference type="Pfam" id="PF01535">
    <property type="entry name" value="PPR"/>
    <property type="match status" value="7"/>
</dbReference>
<comment type="caution">
    <text evidence="14">The sequence shown here is derived from an EMBL/GenBank/DDBJ whole genome shotgun (WGS) entry which is preliminary data.</text>
</comment>
<dbReference type="InterPro" id="IPR046848">
    <property type="entry name" value="E_motif"/>
</dbReference>
<evidence type="ECO:0000313" key="14">
    <source>
        <dbReference type="EMBL" id="KAF5199996.1"/>
    </source>
</evidence>
<evidence type="ECO:0000256" key="12">
    <source>
        <dbReference type="PROSITE-ProRule" id="PRU00708"/>
    </source>
</evidence>
<dbReference type="NCBIfam" id="TIGR00756">
    <property type="entry name" value="PPR"/>
    <property type="match status" value="6"/>
</dbReference>
<evidence type="ECO:0000256" key="11">
    <source>
        <dbReference type="ARBA" id="ARBA00023136"/>
    </source>
</evidence>
<dbReference type="AlphaFoldDB" id="A0A7J6WRK7"/>
<dbReference type="GO" id="GO:0003723">
    <property type="term" value="F:RNA binding"/>
    <property type="evidence" value="ECO:0007669"/>
    <property type="project" value="InterPro"/>
</dbReference>
<feature type="repeat" description="PPR" evidence="12">
    <location>
        <begin position="543"/>
        <end position="573"/>
    </location>
</feature>
<evidence type="ECO:0000256" key="5">
    <source>
        <dbReference type="ARBA" id="ARBA00022692"/>
    </source>
</evidence>
<name>A0A7J6WRK7_THATH</name>
<dbReference type="OrthoDB" id="185373at2759"/>
<dbReference type="FunFam" id="1.25.40.10:FF:000344">
    <property type="entry name" value="Pentatricopeptide repeat-containing protein"/>
    <property type="match status" value="1"/>
</dbReference>
<feature type="transmembrane region" description="Helical" evidence="13">
    <location>
        <begin position="916"/>
        <end position="935"/>
    </location>
</feature>
<feature type="transmembrane region" description="Helical" evidence="13">
    <location>
        <begin position="980"/>
        <end position="1000"/>
    </location>
</feature>
<evidence type="ECO:0000256" key="1">
    <source>
        <dbReference type="ARBA" id="ARBA00004477"/>
    </source>
</evidence>
<dbReference type="PROSITE" id="PS51375">
    <property type="entry name" value="PPR"/>
    <property type="match status" value="8"/>
</dbReference>
<evidence type="ECO:0000256" key="3">
    <source>
        <dbReference type="ARBA" id="ARBA00009727"/>
    </source>
</evidence>
<evidence type="ECO:0000313" key="15">
    <source>
        <dbReference type="Proteomes" id="UP000554482"/>
    </source>
</evidence>
<dbReference type="FunFam" id="1.25.40.10:FF:000090">
    <property type="entry name" value="Pentatricopeptide repeat-containing protein, chloroplastic"/>
    <property type="match status" value="1"/>
</dbReference>
<dbReference type="GO" id="GO:0005789">
    <property type="term" value="C:endoplasmic reticulum membrane"/>
    <property type="evidence" value="ECO:0007669"/>
    <property type="project" value="UniProtKB-SubCell"/>
</dbReference>